<gene>
    <name evidence="1" type="ORF">ACG02S_26120</name>
</gene>
<proteinExistence type="predicted"/>
<evidence type="ECO:0000313" key="1">
    <source>
        <dbReference type="EMBL" id="MFG6417367.1"/>
    </source>
</evidence>
<dbReference type="Proteomes" id="UP001606300">
    <property type="component" value="Unassembled WGS sequence"/>
</dbReference>
<organism evidence="1 2">
    <name type="scientific">Pelomonas dachongensis</name>
    <dbReference type="NCBI Taxonomy" id="3299029"/>
    <lineage>
        <taxon>Bacteria</taxon>
        <taxon>Pseudomonadati</taxon>
        <taxon>Pseudomonadota</taxon>
        <taxon>Betaproteobacteria</taxon>
        <taxon>Burkholderiales</taxon>
        <taxon>Sphaerotilaceae</taxon>
        <taxon>Roseateles</taxon>
    </lineage>
</organism>
<name>A0ABW7EVA4_9BURK</name>
<comment type="caution">
    <text evidence="1">The sequence shown here is derived from an EMBL/GenBank/DDBJ whole genome shotgun (WGS) entry which is preliminary data.</text>
</comment>
<keyword evidence="2" id="KW-1185">Reference proteome</keyword>
<dbReference type="EMBL" id="JBIGHY010000028">
    <property type="protein sequence ID" value="MFG6417367.1"/>
    <property type="molecule type" value="Genomic_DNA"/>
</dbReference>
<protein>
    <recommendedName>
        <fullName evidence="3">PEP-CTERM protein-sorting domain-containing protein</fullName>
    </recommendedName>
</protein>
<sequence length="41" mass="4465">MSTAASIAIAVVAATAAISHCLWRQRRDRSACAIRPARLLW</sequence>
<evidence type="ECO:0000313" key="2">
    <source>
        <dbReference type="Proteomes" id="UP001606300"/>
    </source>
</evidence>
<accession>A0ABW7EVA4</accession>
<dbReference type="RefSeq" id="WP_394473425.1">
    <property type="nucleotide sequence ID" value="NZ_JBIGHY010000028.1"/>
</dbReference>
<reference evidence="1 2" key="1">
    <citation type="submission" date="2024-09" db="EMBL/GenBank/DDBJ databases">
        <title>Novel species of the genus Pelomonas and Roseateles isolated from streams.</title>
        <authorList>
            <person name="Lu H."/>
        </authorList>
    </citation>
    <scope>NUCLEOTIDE SEQUENCE [LARGE SCALE GENOMIC DNA]</scope>
    <source>
        <strain evidence="1 2">DC23W</strain>
    </source>
</reference>
<evidence type="ECO:0008006" key="3">
    <source>
        <dbReference type="Google" id="ProtNLM"/>
    </source>
</evidence>